<evidence type="ECO:0000313" key="3">
    <source>
        <dbReference type="EMBL" id="CDS16041.1"/>
    </source>
</evidence>
<dbReference type="EMBL" id="LK028576">
    <property type="protein sequence ID" value="CDS16041.1"/>
    <property type="molecule type" value="Genomic_DNA"/>
</dbReference>
<dbReference type="InterPro" id="IPR013729">
    <property type="entry name" value="MBF1_N"/>
</dbReference>
<dbReference type="InterPro" id="IPR010982">
    <property type="entry name" value="Lambda_DNA-bd_dom_sf"/>
</dbReference>
<evidence type="ECO:0000313" key="5">
    <source>
        <dbReference type="WBParaSite" id="EgrG_000845500"/>
    </source>
</evidence>
<evidence type="ECO:0000259" key="2">
    <source>
        <dbReference type="Pfam" id="PF08523"/>
    </source>
</evidence>
<dbReference type="OrthoDB" id="10253401at2759"/>
<name>A0A068WEG1_ECHGR</name>
<gene>
    <name evidence="5" type="primary">EGR_01489</name>
    <name evidence="3" type="ORF">EgrG_000845500</name>
</gene>
<organism evidence="3">
    <name type="scientific">Echinococcus granulosus</name>
    <name type="common">Hydatid tapeworm</name>
    <dbReference type="NCBI Taxonomy" id="6210"/>
    <lineage>
        <taxon>Eukaryota</taxon>
        <taxon>Metazoa</taxon>
        <taxon>Spiralia</taxon>
        <taxon>Lophotrochozoa</taxon>
        <taxon>Platyhelminthes</taxon>
        <taxon>Cestoda</taxon>
        <taxon>Eucestoda</taxon>
        <taxon>Cyclophyllidea</taxon>
        <taxon>Taeniidae</taxon>
        <taxon>Echinococcus</taxon>
        <taxon>Echinococcus granulosus group</taxon>
    </lineage>
</organism>
<dbReference type="AlphaFoldDB" id="A0A068WEG1"/>
<reference evidence="5" key="3">
    <citation type="submission" date="2020-10" db="UniProtKB">
        <authorList>
            <consortium name="WormBaseParasite"/>
        </authorList>
    </citation>
    <scope>IDENTIFICATION</scope>
</reference>
<accession>A0A068WEG1</accession>
<dbReference type="Gene3D" id="1.10.260.40">
    <property type="entry name" value="lambda repressor-like DNA-binding domains"/>
    <property type="match status" value="1"/>
</dbReference>
<proteinExistence type="predicted"/>
<dbReference type="WBParaSite" id="EgrG_000845500">
    <property type="protein sequence ID" value="EgrG_000845500"/>
    <property type="gene ID" value="EgrG_000845500"/>
</dbReference>
<protein>
    <submittedName>
        <fullName evidence="3 5">Endothelial differentiation factor</fullName>
    </submittedName>
</protein>
<dbReference type="Pfam" id="PF08523">
    <property type="entry name" value="MBF1"/>
    <property type="match status" value="1"/>
</dbReference>
<reference evidence="3" key="2">
    <citation type="submission" date="2014-06" db="EMBL/GenBank/DDBJ databases">
        <authorList>
            <person name="Aslett M."/>
        </authorList>
    </citation>
    <scope>NUCLEOTIDE SEQUENCE</scope>
</reference>
<reference evidence="3 4" key="1">
    <citation type="journal article" date="2013" name="Nature">
        <title>The genomes of four tapeworm species reveal adaptations to parasitism.</title>
        <authorList>
            <person name="Tsai I.J."/>
            <person name="Zarowiecki M."/>
            <person name="Holroyd N."/>
            <person name="Garciarrubio A."/>
            <person name="Sanchez-Flores A."/>
            <person name="Brooks K.L."/>
            <person name="Tracey A."/>
            <person name="Bobes R.J."/>
            <person name="Fragoso G."/>
            <person name="Sciutto E."/>
            <person name="Aslett M."/>
            <person name="Beasley H."/>
            <person name="Bennett H.M."/>
            <person name="Cai J."/>
            <person name="Camicia F."/>
            <person name="Clark R."/>
            <person name="Cucher M."/>
            <person name="De Silva N."/>
            <person name="Day T.A."/>
            <person name="Deplazes P."/>
            <person name="Estrada K."/>
            <person name="Fernandez C."/>
            <person name="Holland P.W."/>
            <person name="Hou J."/>
            <person name="Hu S."/>
            <person name="Huckvale T."/>
            <person name="Hung S.S."/>
            <person name="Kamenetzky L."/>
            <person name="Keane J.A."/>
            <person name="Kiss F."/>
            <person name="Koziol U."/>
            <person name="Lambert O."/>
            <person name="Liu K."/>
            <person name="Luo X."/>
            <person name="Luo Y."/>
            <person name="Macchiaroli N."/>
            <person name="Nichol S."/>
            <person name="Paps J."/>
            <person name="Parkinson J."/>
            <person name="Pouchkina-Stantcheva N."/>
            <person name="Riddiford N."/>
            <person name="Rosenzvit M."/>
            <person name="Salinas G."/>
            <person name="Wasmuth J.D."/>
            <person name="Zamanian M."/>
            <person name="Zheng Y."/>
            <person name="Cai X."/>
            <person name="Soberon X."/>
            <person name="Olson P.D."/>
            <person name="Laclette J.P."/>
            <person name="Brehm K."/>
            <person name="Berriman M."/>
            <person name="Garciarrubio A."/>
            <person name="Bobes R.J."/>
            <person name="Fragoso G."/>
            <person name="Sanchez-Flores A."/>
            <person name="Estrada K."/>
            <person name="Cevallos M.A."/>
            <person name="Morett E."/>
            <person name="Gonzalez V."/>
            <person name="Portillo T."/>
            <person name="Ochoa-Leyva A."/>
            <person name="Jose M.V."/>
            <person name="Sciutto E."/>
            <person name="Landa A."/>
            <person name="Jimenez L."/>
            <person name="Valdes V."/>
            <person name="Carrero J.C."/>
            <person name="Larralde C."/>
            <person name="Morales-Montor J."/>
            <person name="Limon-Lason J."/>
            <person name="Soberon X."/>
            <person name="Laclette J.P."/>
        </authorList>
    </citation>
    <scope>NUCLEOTIDE SEQUENCE [LARGE SCALE GENOMIC DNA]</scope>
</reference>
<dbReference type="PANTHER" id="PTHR10245:SF15">
    <property type="entry name" value="ENDOTHELIAL DIFFERENTIATION-RELATED FACTOR 1"/>
    <property type="match status" value="1"/>
</dbReference>
<evidence type="ECO:0000256" key="1">
    <source>
        <dbReference type="ARBA" id="ARBA00023125"/>
    </source>
</evidence>
<feature type="domain" description="Multiprotein bridging factor 1 N-terminal" evidence="2">
    <location>
        <begin position="7"/>
        <end position="59"/>
    </location>
</feature>
<sequence>MSARPVNLRDNATINAATRQGIEIQTEKKWAAGSNKQHANPKNISKLDEETEDFHHATISLDVGRLIMQGRQDANLTQKELATKINEKPQVSLLLLSMNKERRFLTKPSLLSWSVPLESNSAERIKALLLIKGQRNSFMKYYATDIGKNQVC</sequence>
<dbReference type="GO" id="GO:0003677">
    <property type="term" value="F:DNA binding"/>
    <property type="evidence" value="ECO:0007669"/>
    <property type="project" value="UniProtKB-KW"/>
</dbReference>
<dbReference type="PANTHER" id="PTHR10245">
    <property type="entry name" value="ENDOTHELIAL DIFFERENTIATION-RELATED FACTOR 1 MULTIPROTEIN BRIDGING FACTOR 1"/>
    <property type="match status" value="1"/>
</dbReference>
<dbReference type="GO" id="GO:0005634">
    <property type="term" value="C:nucleus"/>
    <property type="evidence" value="ECO:0007669"/>
    <property type="project" value="TreeGrafter"/>
</dbReference>
<evidence type="ECO:0000313" key="4">
    <source>
        <dbReference type="Proteomes" id="UP000492820"/>
    </source>
</evidence>
<dbReference type="Proteomes" id="UP000492820">
    <property type="component" value="Unassembled WGS sequence"/>
</dbReference>
<keyword evidence="1" id="KW-0238">DNA-binding</keyword>